<proteinExistence type="predicted"/>
<gene>
    <name evidence="1" type="ORF">FFLO_02669</name>
</gene>
<dbReference type="Pfam" id="PF13419">
    <property type="entry name" value="HAD_2"/>
    <property type="match status" value="1"/>
</dbReference>
<dbReference type="AlphaFoldDB" id="A0A8K0JNH0"/>
<comment type="caution">
    <text evidence="1">The sequence shown here is derived from an EMBL/GenBank/DDBJ whole genome shotgun (WGS) entry which is preliminary data.</text>
</comment>
<dbReference type="Gene3D" id="1.10.150.240">
    <property type="entry name" value="Putative phosphatase, domain 2"/>
    <property type="match status" value="1"/>
</dbReference>
<name>A0A8K0JNH0_9TREE</name>
<dbReference type="SUPFAM" id="SSF56784">
    <property type="entry name" value="HAD-like"/>
    <property type="match status" value="1"/>
</dbReference>
<organism evidence="1 2">
    <name type="scientific">Filobasidium floriforme</name>
    <dbReference type="NCBI Taxonomy" id="5210"/>
    <lineage>
        <taxon>Eukaryota</taxon>
        <taxon>Fungi</taxon>
        <taxon>Dikarya</taxon>
        <taxon>Basidiomycota</taxon>
        <taxon>Agaricomycotina</taxon>
        <taxon>Tremellomycetes</taxon>
        <taxon>Filobasidiales</taxon>
        <taxon>Filobasidiaceae</taxon>
        <taxon>Filobasidium</taxon>
    </lineage>
</organism>
<accession>A0A8K0JNH0</accession>
<keyword evidence="2" id="KW-1185">Reference proteome</keyword>
<dbReference type="InterPro" id="IPR023198">
    <property type="entry name" value="PGP-like_dom2"/>
</dbReference>
<dbReference type="GO" id="GO:0050308">
    <property type="term" value="F:sugar-phosphatase activity"/>
    <property type="evidence" value="ECO:0007669"/>
    <property type="project" value="TreeGrafter"/>
</dbReference>
<dbReference type="SFLD" id="SFLDS00003">
    <property type="entry name" value="Haloacid_Dehalogenase"/>
    <property type="match status" value="1"/>
</dbReference>
<dbReference type="InterPro" id="IPR041492">
    <property type="entry name" value="HAD_2"/>
</dbReference>
<dbReference type="InterPro" id="IPR006439">
    <property type="entry name" value="HAD-SF_hydro_IA"/>
</dbReference>
<evidence type="ECO:0000313" key="1">
    <source>
        <dbReference type="EMBL" id="KAG7561852.1"/>
    </source>
</evidence>
<dbReference type="SFLD" id="SFLDG01129">
    <property type="entry name" value="C1.5:_HAD__Beta-PGM__Phosphata"/>
    <property type="match status" value="1"/>
</dbReference>
<dbReference type="InterPro" id="IPR036412">
    <property type="entry name" value="HAD-like_sf"/>
</dbReference>
<protein>
    <submittedName>
        <fullName evidence="1">Uncharacterized protein</fullName>
    </submittedName>
</protein>
<dbReference type="EMBL" id="JABELV010000044">
    <property type="protein sequence ID" value="KAG7561852.1"/>
    <property type="molecule type" value="Genomic_DNA"/>
</dbReference>
<dbReference type="NCBIfam" id="TIGR01509">
    <property type="entry name" value="HAD-SF-IA-v3"/>
    <property type="match status" value="1"/>
</dbReference>
<dbReference type="Proteomes" id="UP000812966">
    <property type="component" value="Unassembled WGS sequence"/>
</dbReference>
<sequence length="233" mass="25414">MSISTVNADGLLFDMDGTLLDSTPGVLVTWEVYAKEHDLDLVEVLKTSHGVRTEDSLKNFCKIKDEDLKTEIARFENMILNEGARLKKEGKQGLEILPGVKTLLGSIPQENWTIVTSATIHYAEPALELAEVPKPPHIVTAGDVKKGKPHPEPYLTGAEKISKDIKKCIVFEDAPSGIRSGVASGARVLAVCTSHTREQVQGYGATWIVDDLTKVKARVVDGSLELEIDESPK</sequence>
<dbReference type="InterPro" id="IPR023214">
    <property type="entry name" value="HAD_sf"/>
</dbReference>
<evidence type="ECO:0000313" key="2">
    <source>
        <dbReference type="Proteomes" id="UP000812966"/>
    </source>
</evidence>
<dbReference type="PANTHER" id="PTHR43481:SF4">
    <property type="entry name" value="GLYCEROL-1-PHOSPHATE PHOSPHOHYDROLASE 1-RELATED"/>
    <property type="match status" value="1"/>
</dbReference>
<reference evidence="1" key="1">
    <citation type="submission" date="2020-04" db="EMBL/GenBank/DDBJ databases">
        <title>Analysis of mating type loci in Filobasidium floriforme.</title>
        <authorList>
            <person name="Nowrousian M."/>
        </authorList>
    </citation>
    <scope>NUCLEOTIDE SEQUENCE</scope>
    <source>
        <strain evidence="1">CBS 6242</strain>
    </source>
</reference>
<dbReference type="InterPro" id="IPR051806">
    <property type="entry name" value="HAD-like_SPP"/>
</dbReference>
<dbReference type="PANTHER" id="PTHR43481">
    <property type="entry name" value="FRUCTOSE-1-PHOSPHATE PHOSPHATASE"/>
    <property type="match status" value="1"/>
</dbReference>
<dbReference type="Gene3D" id="3.40.50.1000">
    <property type="entry name" value="HAD superfamily/HAD-like"/>
    <property type="match status" value="1"/>
</dbReference>